<dbReference type="Proteomes" id="UP001295740">
    <property type="component" value="Unassembled WGS sequence"/>
</dbReference>
<dbReference type="Pfam" id="PF12937">
    <property type="entry name" value="F-box-like"/>
    <property type="match status" value="1"/>
</dbReference>
<name>A0AAI8YQX6_9PEZI</name>
<keyword evidence="3" id="KW-1185">Reference proteome</keyword>
<dbReference type="PROSITE" id="PS50181">
    <property type="entry name" value="FBOX"/>
    <property type="match status" value="1"/>
</dbReference>
<dbReference type="SUPFAM" id="SSF81383">
    <property type="entry name" value="F-box domain"/>
    <property type="match status" value="1"/>
</dbReference>
<evidence type="ECO:0000313" key="2">
    <source>
        <dbReference type="EMBL" id="CAJ2513971.1"/>
    </source>
</evidence>
<dbReference type="InterPro" id="IPR001810">
    <property type="entry name" value="F-box_dom"/>
</dbReference>
<dbReference type="Gene3D" id="1.20.1280.50">
    <property type="match status" value="1"/>
</dbReference>
<proteinExistence type="predicted"/>
<organism evidence="2 3">
    <name type="scientific">Anthostomella pinea</name>
    <dbReference type="NCBI Taxonomy" id="933095"/>
    <lineage>
        <taxon>Eukaryota</taxon>
        <taxon>Fungi</taxon>
        <taxon>Dikarya</taxon>
        <taxon>Ascomycota</taxon>
        <taxon>Pezizomycotina</taxon>
        <taxon>Sordariomycetes</taxon>
        <taxon>Xylariomycetidae</taxon>
        <taxon>Xylariales</taxon>
        <taxon>Xylariaceae</taxon>
        <taxon>Anthostomella</taxon>
    </lineage>
</organism>
<sequence length="290" mass="32320">MSHVMALASASIDSLPNEVLIQALSSFSTRSLLPYAGVCRRFRGLVGRLHYYRLVEATVLQDHEVILESYHPSNKISTPSLLCAFLGTDGLSEAGEDASLEQLNRLYTRFRPYVSDDYRRPRSRWPTLEVHEGTQEPQVEVPSHDVNLESGELFSQLCTLTNMVKVGPRRGLFLSIANISDGVIRIWRDWLQNEAAKSTAVQQQQASPSLDDSSMLWTDSSKNVGLRFRVVNNGNGQAPILIGPNDELPVSYTLEYQELIIRTNQLVLSLETSKAHQVNHAGKALVIASM</sequence>
<reference evidence="2" key="1">
    <citation type="submission" date="2023-10" db="EMBL/GenBank/DDBJ databases">
        <authorList>
            <person name="Hackl T."/>
        </authorList>
    </citation>
    <scope>NUCLEOTIDE SEQUENCE</scope>
</reference>
<evidence type="ECO:0000313" key="3">
    <source>
        <dbReference type="Proteomes" id="UP001295740"/>
    </source>
</evidence>
<comment type="caution">
    <text evidence="2">The sequence shown here is derived from an EMBL/GenBank/DDBJ whole genome shotgun (WGS) entry which is preliminary data.</text>
</comment>
<dbReference type="AlphaFoldDB" id="A0AAI8YQX6"/>
<accession>A0AAI8YQX6</accession>
<feature type="domain" description="F-box" evidence="1">
    <location>
        <begin position="9"/>
        <end position="55"/>
    </location>
</feature>
<evidence type="ECO:0000259" key="1">
    <source>
        <dbReference type="PROSITE" id="PS50181"/>
    </source>
</evidence>
<dbReference type="InterPro" id="IPR036047">
    <property type="entry name" value="F-box-like_dom_sf"/>
</dbReference>
<gene>
    <name evidence="2" type="ORF">KHLLAP_LOCUS14439</name>
</gene>
<protein>
    <submittedName>
        <fullName evidence="2">Uu.00g020900.m01.CDS01</fullName>
    </submittedName>
</protein>
<dbReference type="EMBL" id="CAUWAG010000020">
    <property type="protein sequence ID" value="CAJ2513971.1"/>
    <property type="molecule type" value="Genomic_DNA"/>
</dbReference>